<sequence>MQFKSVMALLGWAFQIEATAIAKTAKLGESSAPAWGGMSPHDQHGQASMVMAKVNRLPFAERTAVWAYFTAMPAHVMALAESLPAEWPRSMRVELVTGWVMDGTFKREQADMAAEHGISPATMTRRKQSAFCLLNGILARATAVIEVQHLDLIVLPSCRNAHRNSCEHA</sequence>
<organism evidence="1 2">
    <name type="scientific">Laribacter hongkongensis</name>
    <dbReference type="NCBI Taxonomy" id="168471"/>
    <lineage>
        <taxon>Bacteria</taxon>
        <taxon>Pseudomonadati</taxon>
        <taxon>Pseudomonadota</taxon>
        <taxon>Betaproteobacteria</taxon>
        <taxon>Neisseriales</taxon>
        <taxon>Aquaspirillaceae</taxon>
        <taxon>Laribacter</taxon>
    </lineage>
</organism>
<accession>A0ABD4SVH3</accession>
<protein>
    <submittedName>
        <fullName evidence="1">Uncharacterized protein</fullName>
    </submittedName>
</protein>
<comment type="caution">
    <text evidence="1">The sequence shown here is derived from an EMBL/GenBank/DDBJ whole genome shotgun (WGS) entry which is preliminary data.</text>
</comment>
<dbReference type="Proteomes" id="UP001200247">
    <property type="component" value="Unassembled WGS sequence"/>
</dbReference>
<name>A0ABD4SVH3_9NEIS</name>
<dbReference type="RefSeq" id="WP_239894588.1">
    <property type="nucleotide sequence ID" value="NZ_JAJAXM010000045.1"/>
</dbReference>
<dbReference type="EMBL" id="JAJAXM010000045">
    <property type="protein sequence ID" value="MCG9027248.1"/>
    <property type="molecule type" value="Genomic_DNA"/>
</dbReference>
<proteinExistence type="predicted"/>
<dbReference type="AlphaFoldDB" id="A0ABD4SVH3"/>
<evidence type="ECO:0000313" key="2">
    <source>
        <dbReference type="Proteomes" id="UP001200247"/>
    </source>
</evidence>
<gene>
    <name evidence="1" type="ORF">LH440_15360</name>
</gene>
<evidence type="ECO:0000313" key="1">
    <source>
        <dbReference type="EMBL" id="MCG9027248.1"/>
    </source>
</evidence>
<reference evidence="1 2" key="1">
    <citation type="submission" date="2021-10" db="EMBL/GenBank/DDBJ databases">
        <title>Whole-genome sequencing analysis of Laribacter hongkongensis: virulence gene profiles, carbohydrate-active enzyme prediction, and antimicrobial resistance characterization.</title>
        <authorList>
            <person name="Yuan P."/>
            <person name="Zhan Y."/>
            <person name="Chen D."/>
        </authorList>
    </citation>
    <scope>NUCLEOTIDE SEQUENCE [LARGE SCALE GENOMIC DNA]</scope>
    <source>
        <strain evidence="1 2">W67</strain>
    </source>
</reference>